<geneLocation type="plasmid" evidence="1 2">
    <name>pMRAD03</name>
</geneLocation>
<gene>
    <name evidence="1" type="ordered locus">Mrad2831_6359</name>
</gene>
<dbReference type="Proteomes" id="UP000006589">
    <property type="component" value="Plasmid pMRAD03"/>
</dbReference>
<evidence type="ECO:0000313" key="2">
    <source>
        <dbReference type="Proteomes" id="UP000006589"/>
    </source>
</evidence>
<name>B1M9V6_METRJ</name>
<evidence type="ECO:0000313" key="1">
    <source>
        <dbReference type="EMBL" id="ACB28281.1"/>
    </source>
</evidence>
<dbReference type="KEGG" id="mrd:Mrad2831_6359"/>
<accession>B1M9V6</accession>
<reference evidence="1 2" key="1">
    <citation type="submission" date="2008-03" db="EMBL/GenBank/DDBJ databases">
        <title>Complete sequence of plasmid3 of Methylobacterium radiotolerans JCM 2831.</title>
        <authorList>
            <consortium name="US DOE Joint Genome Institute"/>
            <person name="Copeland A."/>
            <person name="Lucas S."/>
            <person name="Lapidus A."/>
            <person name="Glavina del Rio T."/>
            <person name="Dalin E."/>
            <person name="Tice H."/>
            <person name="Bruce D."/>
            <person name="Goodwin L."/>
            <person name="Pitluck S."/>
            <person name="Kiss H."/>
            <person name="Brettin T."/>
            <person name="Detter J.C."/>
            <person name="Han C."/>
            <person name="Kuske C.R."/>
            <person name="Schmutz J."/>
            <person name="Larimer F."/>
            <person name="Land M."/>
            <person name="Hauser L."/>
            <person name="Kyrpides N."/>
            <person name="Mikhailova N."/>
            <person name="Marx C.J."/>
            <person name="Richardson P."/>
        </authorList>
    </citation>
    <scope>NUCLEOTIDE SEQUENCE [LARGE SCALE GENOMIC DNA]</scope>
    <source>
        <strain evidence="2">ATCC 27329 / DSM 1819 / JCM 2831 / NBRC 15690 / NCIMB 10815 / 0-1</strain>
        <plasmid evidence="2">Plasmid pMRAD03</plasmid>
    </source>
</reference>
<dbReference type="EMBL" id="CP001004">
    <property type="protein sequence ID" value="ACB28281.1"/>
    <property type="molecule type" value="Genomic_DNA"/>
</dbReference>
<dbReference type="AlphaFoldDB" id="B1M9V6"/>
<dbReference type="HOGENOM" id="CLU_2168027_0_0_5"/>
<sequence>MARIYRLPVMLQGEAGRRLTDDLVAILKAGADPGPRRHQIEVLRTSIREALRVLPNALASAAGALPPEDPTRCRAEQAVRRFMDEVDALVAMVEPEVSTDRSPRIAVATH</sequence>
<protein>
    <submittedName>
        <fullName evidence="1">Uncharacterized protein</fullName>
    </submittedName>
</protein>
<proteinExistence type="predicted"/>
<keyword evidence="1" id="KW-0614">Plasmid</keyword>
<organism evidence="1 2">
    <name type="scientific">Methylobacterium radiotolerans (strain ATCC 27329 / DSM 1819 / JCM 2831 / NBRC 15690 / NCIMB 10815 / 0-1)</name>
    <dbReference type="NCBI Taxonomy" id="426355"/>
    <lineage>
        <taxon>Bacteria</taxon>
        <taxon>Pseudomonadati</taxon>
        <taxon>Pseudomonadota</taxon>
        <taxon>Alphaproteobacteria</taxon>
        <taxon>Hyphomicrobiales</taxon>
        <taxon>Methylobacteriaceae</taxon>
        <taxon>Methylobacterium</taxon>
    </lineage>
</organism>